<dbReference type="PROSITE" id="PS00211">
    <property type="entry name" value="ABC_TRANSPORTER_1"/>
    <property type="match status" value="1"/>
</dbReference>
<dbReference type="STRING" id="395019.BMULJ_01291"/>
<keyword evidence="4" id="KW-0547">Nucleotide-binding</keyword>
<dbReference type="GO" id="GO:0022857">
    <property type="term" value="F:transmembrane transporter activity"/>
    <property type="evidence" value="ECO:0007669"/>
    <property type="project" value="TreeGrafter"/>
</dbReference>
<dbReference type="RefSeq" id="WP_012213629.1">
    <property type="nucleotide sequence ID" value="NC_010084.1"/>
</dbReference>
<dbReference type="GO" id="GO:0046677">
    <property type="term" value="P:response to antibiotic"/>
    <property type="evidence" value="ECO:0007669"/>
    <property type="project" value="UniProtKB-KW"/>
</dbReference>
<gene>
    <name evidence="10" type="ordered locus">BMULJ_01291</name>
</gene>
<keyword evidence="11" id="KW-1185">Reference proteome</keyword>
<evidence type="ECO:0000256" key="7">
    <source>
        <dbReference type="ARBA" id="ARBA00023251"/>
    </source>
</evidence>
<dbReference type="PANTHER" id="PTHR24220">
    <property type="entry name" value="IMPORT ATP-BINDING PROTEIN"/>
    <property type="match status" value="1"/>
</dbReference>
<dbReference type="SMART" id="SM00382">
    <property type="entry name" value="AAA"/>
    <property type="match status" value="1"/>
</dbReference>
<evidence type="ECO:0000313" key="10">
    <source>
        <dbReference type="EMBL" id="BAG43227.1"/>
    </source>
</evidence>
<keyword evidence="6" id="KW-1133">Transmembrane helix</keyword>
<dbReference type="GO" id="GO:0016887">
    <property type="term" value="F:ATP hydrolysis activity"/>
    <property type="evidence" value="ECO:0007669"/>
    <property type="project" value="InterPro"/>
</dbReference>
<keyword evidence="5" id="KW-0067">ATP-binding</keyword>
<organism evidence="10 11">
    <name type="scientific">Burkholderia multivorans (strain ATCC 17616 / 249)</name>
    <dbReference type="NCBI Taxonomy" id="395019"/>
    <lineage>
        <taxon>Bacteria</taxon>
        <taxon>Pseudomonadati</taxon>
        <taxon>Pseudomonadota</taxon>
        <taxon>Betaproteobacteria</taxon>
        <taxon>Burkholderiales</taxon>
        <taxon>Burkholderiaceae</taxon>
        <taxon>Burkholderia</taxon>
        <taxon>Burkholderia cepacia complex</taxon>
    </lineage>
</organism>
<proteinExistence type="inferred from homology"/>
<dbReference type="CDD" id="cd03255">
    <property type="entry name" value="ABC_MJ0796_LolCDE_FtsE"/>
    <property type="match status" value="1"/>
</dbReference>
<dbReference type="KEGG" id="bmj:BMULJ_01291"/>
<dbReference type="AlphaFoldDB" id="A0A0H3KML0"/>
<dbReference type="GO" id="GO:0098796">
    <property type="term" value="C:membrane protein complex"/>
    <property type="evidence" value="ECO:0007669"/>
    <property type="project" value="UniProtKB-ARBA"/>
</dbReference>
<dbReference type="HOGENOM" id="CLU_000604_1_22_4"/>
<evidence type="ECO:0000256" key="1">
    <source>
        <dbReference type="ARBA" id="ARBA00022448"/>
    </source>
</evidence>
<dbReference type="PROSITE" id="PS50893">
    <property type="entry name" value="ABC_TRANSPORTER_2"/>
    <property type="match status" value="1"/>
</dbReference>
<dbReference type="FunFam" id="3.40.50.300:FF:000032">
    <property type="entry name" value="Export ABC transporter ATP-binding protein"/>
    <property type="match status" value="1"/>
</dbReference>
<dbReference type="Pfam" id="PF00005">
    <property type="entry name" value="ABC_tran"/>
    <property type="match status" value="1"/>
</dbReference>
<evidence type="ECO:0000256" key="3">
    <source>
        <dbReference type="ARBA" id="ARBA00022519"/>
    </source>
</evidence>
<dbReference type="InterPro" id="IPR015854">
    <property type="entry name" value="ABC_transpr_LolD-like"/>
</dbReference>
<evidence type="ECO:0000256" key="4">
    <source>
        <dbReference type="ARBA" id="ARBA00022741"/>
    </source>
</evidence>
<dbReference type="InterPro" id="IPR003439">
    <property type="entry name" value="ABC_transporter-like_ATP-bd"/>
</dbReference>
<keyword evidence="1" id="KW-0813">Transport</keyword>
<evidence type="ECO:0000256" key="8">
    <source>
        <dbReference type="ARBA" id="ARBA00038388"/>
    </source>
</evidence>
<evidence type="ECO:0000256" key="5">
    <source>
        <dbReference type="ARBA" id="ARBA00022840"/>
    </source>
</evidence>
<keyword evidence="3" id="KW-0997">Cell inner membrane</keyword>
<keyword evidence="6" id="KW-0812">Transmembrane</keyword>
<dbReference type="InterPro" id="IPR003593">
    <property type="entry name" value="AAA+_ATPase"/>
</dbReference>
<evidence type="ECO:0000259" key="9">
    <source>
        <dbReference type="PROSITE" id="PS50893"/>
    </source>
</evidence>
<sequence length="238" mass="25665">MNLVTIDRVSKTYRLDSVRVSAIADVSLTLAAGRFIVLAGPSGSGKTTLLNLIGCIDRPDTGRVSIAGHDTASLTDDALSDFRARHIGHVFQTFNLLPVLSAYENVEYPLLMAGWAPARRAARVRALLDAVALGDKARHRPTQLSGGQRQRVAIARALAVQPAMVLADEPTANLDSATGRAIIALMRTIQREHDVSFIVSSHDPEIVQAADEVVRIRDGRIVGYELAAGRATPMEARR</sequence>
<dbReference type="InterPro" id="IPR017911">
    <property type="entry name" value="MacB-like_ATP-bd"/>
</dbReference>
<dbReference type="Gene3D" id="3.40.50.300">
    <property type="entry name" value="P-loop containing nucleotide triphosphate hydrolases"/>
    <property type="match status" value="1"/>
</dbReference>
<dbReference type="EMBL" id="AP009385">
    <property type="protein sequence ID" value="BAG43227.1"/>
    <property type="molecule type" value="Genomic_DNA"/>
</dbReference>
<dbReference type="Proteomes" id="UP000008815">
    <property type="component" value="Chromosome 1"/>
</dbReference>
<keyword evidence="2" id="KW-1003">Cell membrane</keyword>
<dbReference type="InterPro" id="IPR027417">
    <property type="entry name" value="P-loop_NTPase"/>
</dbReference>
<dbReference type="KEGG" id="bmu:Bmul_1950"/>
<evidence type="ECO:0000313" key="11">
    <source>
        <dbReference type="Proteomes" id="UP000008815"/>
    </source>
</evidence>
<feature type="domain" description="ABC transporter" evidence="9">
    <location>
        <begin position="4"/>
        <end position="236"/>
    </location>
</feature>
<reference evidence="10 11" key="1">
    <citation type="submission" date="2007-04" db="EMBL/GenBank/DDBJ databases">
        <title>Complete genome sequence of Burkholderia multivorans ATCC 17616.</title>
        <authorList>
            <person name="Ohtsubo Y."/>
            <person name="Yamashita A."/>
            <person name="Kurokawa K."/>
            <person name="Takami H."/>
            <person name="Yuhara S."/>
            <person name="Nishiyama E."/>
            <person name="Endo R."/>
            <person name="Miyazaki R."/>
            <person name="Ono A."/>
            <person name="Yano K."/>
            <person name="Ito M."/>
            <person name="Sota M."/>
            <person name="Yuji N."/>
            <person name="Hattori M."/>
            <person name="Tsuda M."/>
        </authorList>
    </citation>
    <scope>NUCLEOTIDE SEQUENCE [LARGE SCALE GENOMIC DNA]</scope>
    <source>
        <strain evidence="11">ATCC 17616 / 249</strain>
    </source>
</reference>
<evidence type="ECO:0000256" key="6">
    <source>
        <dbReference type="ARBA" id="ARBA00022989"/>
    </source>
</evidence>
<dbReference type="eggNOG" id="COG1136">
    <property type="taxonomic scope" value="Bacteria"/>
</dbReference>
<dbReference type="GO" id="GO:0005886">
    <property type="term" value="C:plasma membrane"/>
    <property type="evidence" value="ECO:0007669"/>
    <property type="project" value="TreeGrafter"/>
</dbReference>
<dbReference type="PANTHER" id="PTHR24220:SF86">
    <property type="entry name" value="ABC TRANSPORTER ABCH.1"/>
    <property type="match status" value="1"/>
</dbReference>
<accession>A0A0H3KML0</accession>
<name>A0A0H3KML0_BURM1</name>
<dbReference type="InterPro" id="IPR017871">
    <property type="entry name" value="ABC_transporter-like_CS"/>
</dbReference>
<dbReference type="SUPFAM" id="SSF52540">
    <property type="entry name" value="P-loop containing nucleoside triphosphate hydrolases"/>
    <property type="match status" value="1"/>
</dbReference>
<keyword evidence="6" id="KW-0472">Membrane</keyword>
<comment type="similarity">
    <text evidence="8">Belongs to the ABC transporter superfamily. Macrolide exporter (TC 3.A.1.122) family.</text>
</comment>
<dbReference type="GO" id="GO:0005524">
    <property type="term" value="F:ATP binding"/>
    <property type="evidence" value="ECO:0007669"/>
    <property type="project" value="UniProtKB-KW"/>
</dbReference>
<keyword evidence="7" id="KW-0046">Antibiotic resistance</keyword>
<protein>
    <submittedName>
        <fullName evidence="10">ABC-type antimicrobial peptide transport system ATPase component</fullName>
    </submittedName>
</protein>
<evidence type="ECO:0000256" key="2">
    <source>
        <dbReference type="ARBA" id="ARBA00022475"/>
    </source>
</evidence>